<organism evidence="1">
    <name type="scientific">viral metagenome</name>
    <dbReference type="NCBI Taxonomy" id="1070528"/>
    <lineage>
        <taxon>unclassified sequences</taxon>
        <taxon>metagenomes</taxon>
        <taxon>organismal metagenomes</taxon>
    </lineage>
</organism>
<evidence type="ECO:0000313" key="1">
    <source>
        <dbReference type="EMBL" id="QHU10615.1"/>
    </source>
</evidence>
<name>A0A6C0JXX2_9ZZZZ</name>
<accession>A0A6C0JXX2</accession>
<reference evidence="1" key="1">
    <citation type="journal article" date="2020" name="Nature">
        <title>Giant virus diversity and host interactions through global metagenomics.</title>
        <authorList>
            <person name="Schulz F."/>
            <person name="Roux S."/>
            <person name="Paez-Espino D."/>
            <person name="Jungbluth S."/>
            <person name="Walsh D.A."/>
            <person name="Denef V.J."/>
            <person name="McMahon K.D."/>
            <person name="Konstantinidis K.T."/>
            <person name="Eloe-Fadrosh E.A."/>
            <person name="Kyrpides N.C."/>
            <person name="Woyke T."/>
        </authorList>
    </citation>
    <scope>NUCLEOTIDE SEQUENCE</scope>
    <source>
        <strain evidence="1">GVMAG-S-1101165-83</strain>
    </source>
</reference>
<sequence>MTTKQDFTNEEYLNKMKHANESLGISDDFTSEKNKNIIFVYTPPKVGSTTLVSSIRINACGKFTVLHLHNEIMLKVLYKITDVTVLDIIKYNKFLGKNVYVIDIYRSPIEQKLSTFFENIHSFHFNVPIEILNTFEIEKIIKRFNQVFPYLLTNDNFRTKYNVPVPETFDFNKKFISSEVDGIKYFKIRLKDSDEWRNILKNVLGVEIYIANDYETNKKPVNKLFSTFKQCYKIPINLFESIKNDDNLKYYYSDEERKQYLNSWIVKNDKTPVLTFTPEEYVFYSDISLDNRHISEIQLDHYIDLGCLCMGCCRKRGLLLFKLQKGGQITEKINHYDAGADYLKAKAKRVPVYLKVNNNNSRNVEILKSNFMKVLR</sequence>
<dbReference type="EMBL" id="MN740770">
    <property type="protein sequence ID" value="QHU10615.1"/>
    <property type="molecule type" value="Genomic_DNA"/>
</dbReference>
<dbReference type="AlphaFoldDB" id="A0A6C0JXX2"/>
<protein>
    <submittedName>
        <fullName evidence="1">Uncharacterized protein</fullName>
    </submittedName>
</protein>
<proteinExistence type="predicted"/>